<evidence type="ECO:0000313" key="2">
    <source>
        <dbReference type="Proteomes" id="UP000499080"/>
    </source>
</evidence>
<keyword evidence="2" id="KW-1185">Reference proteome</keyword>
<evidence type="ECO:0000313" key="1">
    <source>
        <dbReference type="EMBL" id="GBO14254.1"/>
    </source>
</evidence>
<accession>A0A4Y2UQ73</accession>
<dbReference type="Proteomes" id="UP000499080">
    <property type="component" value="Unassembled WGS sequence"/>
</dbReference>
<reference evidence="1 2" key="1">
    <citation type="journal article" date="2019" name="Sci. Rep.">
        <title>Orb-weaving spider Araneus ventricosus genome elucidates the spidroin gene catalogue.</title>
        <authorList>
            <person name="Kono N."/>
            <person name="Nakamura H."/>
            <person name="Ohtoshi R."/>
            <person name="Moran D.A.P."/>
            <person name="Shinohara A."/>
            <person name="Yoshida Y."/>
            <person name="Fujiwara M."/>
            <person name="Mori M."/>
            <person name="Tomita M."/>
            <person name="Arakawa K."/>
        </authorList>
    </citation>
    <scope>NUCLEOTIDE SEQUENCE [LARGE SCALE GENOMIC DNA]</scope>
</reference>
<dbReference type="EMBL" id="BGPR01038420">
    <property type="protein sequence ID" value="GBO14254.1"/>
    <property type="molecule type" value="Genomic_DNA"/>
</dbReference>
<proteinExistence type="predicted"/>
<organism evidence="1 2">
    <name type="scientific">Araneus ventricosus</name>
    <name type="common">Orbweaver spider</name>
    <name type="synonym">Epeira ventricosa</name>
    <dbReference type="NCBI Taxonomy" id="182803"/>
    <lineage>
        <taxon>Eukaryota</taxon>
        <taxon>Metazoa</taxon>
        <taxon>Ecdysozoa</taxon>
        <taxon>Arthropoda</taxon>
        <taxon>Chelicerata</taxon>
        <taxon>Arachnida</taxon>
        <taxon>Araneae</taxon>
        <taxon>Araneomorphae</taxon>
        <taxon>Entelegynae</taxon>
        <taxon>Araneoidea</taxon>
        <taxon>Araneidae</taxon>
        <taxon>Araneus</taxon>
    </lineage>
</organism>
<protein>
    <submittedName>
        <fullName evidence="1">Uncharacterized protein</fullName>
    </submittedName>
</protein>
<comment type="caution">
    <text evidence="1">The sequence shown here is derived from an EMBL/GenBank/DDBJ whole genome shotgun (WGS) entry which is preliminary data.</text>
</comment>
<name>A0A4Y2UQ73_ARAVE</name>
<sequence length="91" mass="9808">MRSGKEKYVVAISWQNQLSRSLPASQEGPQSALQITNEGMSQRMTLPVAVQVLGQEILMRDLSAALNHEGEEGLPSLEVQASLQSSLSLSA</sequence>
<dbReference type="AlphaFoldDB" id="A0A4Y2UQ73"/>
<gene>
    <name evidence="1" type="ORF">AVEN_76341_1</name>
</gene>